<evidence type="ECO:0000313" key="1">
    <source>
        <dbReference type="EMBL" id="KAH3684162.1"/>
    </source>
</evidence>
<dbReference type="Proteomes" id="UP000774326">
    <property type="component" value="Unassembled WGS sequence"/>
</dbReference>
<gene>
    <name evidence="1" type="ORF">WICPIJ_004892</name>
</gene>
<sequence>MLLLVVSGEERLESRGRSKSCTDIRFDVVDVWLIFKCVVMDNFKSTSVFKGVCGALLNVSRQLWWYHYQGLIVVTKLQYCLTWVKTSSSARRPIKLKDKTVETILLAASKLESMKFFTLKVEMMTKDMENMTPPSKPEIILRIELLISETYLLSVILYIRNWNESVGGWMFRLIMI</sequence>
<comment type="caution">
    <text evidence="1">The sequence shown here is derived from an EMBL/GenBank/DDBJ whole genome shotgun (WGS) entry which is preliminary data.</text>
</comment>
<protein>
    <submittedName>
        <fullName evidence="1">Uncharacterized protein</fullName>
    </submittedName>
</protein>
<name>A0A9P8Q6V1_WICPI</name>
<organism evidence="1 2">
    <name type="scientific">Wickerhamomyces pijperi</name>
    <name type="common">Yeast</name>
    <name type="synonym">Pichia pijperi</name>
    <dbReference type="NCBI Taxonomy" id="599730"/>
    <lineage>
        <taxon>Eukaryota</taxon>
        <taxon>Fungi</taxon>
        <taxon>Dikarya</taxon>
        <taxon>Ascomycota</taxon>
        <taxon>Saccharomycotina</taxon>
        <taxon>Saccharomycetes</taxon>
        <taxon>Phaffomycetales</taxon>
        <taxon>Wickerhamomycetaceae</taxon>
        <taxon>Wickerhamomyces</taxon>
    </lineage>
</organism>
<keyword evidence="2" id="KW-1185">Reference proteome</keyword>
<accession>A0A9P8Q6V1</accession>
<dbReference type="EMBL" id="JAEUBG010002687">
    <property type="protein sequence ID" value="KAH3684162.1"/>
    <property type="molecule type" value="Genomic_DNA"/>
</dbReference>
<reference evidence="1" key="2">
    <citation type="submission" date="2021-01" db="EMBL/GenBank/DDBJ databases">
        <authorList>
            <person name="Schikora-Tamarit M.A."/>
        </authorList>
    </citation>
    <scope>NUCLEOTIDE SEQUENCE</scope>
    <source>
        <strain evidence="1">CBS2887</strain>
    </source>
</reference>
<dbReference type="AlphaFoldDB" id="A0A9P8Q6V1"/>
<evidence type="ECO:0000313" key="2">
    <source>
        <dbReference type="Proteomes" id="UP000774326"/>
    </source>
</evidence>
<reference evidence="1" key="1">
    <citation type="journal article" date="2021" name="Open Biol.">
        <title>Shared evolutionary footprints suggest mitochondrial oxidative damage underlies multiple complex I losses in fungi.</title>
        <authorList>
            <person name="Schikora-Tamarit M.A."/>
            <person name="Marcet-Houben M."/>
            <person name="Nosek J."/>
            <person name="Gabaldon T."/>
        </authorList>
    </citation>
    <scope>NUCLEOTIDE SEQUENCE</scope>
    <source>
        <strain evidence="1">CBS2887</strain>
    </source>
</reference>
<proteinExistence type="predicted"/>